<reference evidence="1 2" key="1">
    <citation type="journal article" date="2019" name="Int. J. Syst. Evol. Microbiol.">
        <title>The Global Catalogue of Microorganisms (GCM) 10K type strain sequencing project: providing services to taxonomists for standard genome sequencing and annotation.</title>
        <authorList>
            <consortium name="The Broad Institute Genomics Platform"/>
            <consortium name="The Broad Institute Genome Sequencing Center for Infectious Disease"/>
            <person name="Wu L."/>
            <person name="Ma J."/>
        </authorList>
    </citation>
    <scope>NUCLEOTIDE SEQUENCE [LARGE SCALE GENOMIC DNA]</scope>
    <source>
        <strain evidence="1 2">JCM 16112</strain>
    </source>
</reference>
<evidence type="ECO:0000313" key="2">
    <source>
        <dbReference type="Proteomes" id="UP001500469"/>
    </source>
</evidence>
<dbReference type="InterPro" id="IPR021352">
    <property type="entry name" value="DUF2971"/>
</dbReference>
<dbReference type="Pfam" id="PF11185">
    <property type="entry name" value="DUF2971"/>
    <property type="match status" value="1"/>
</dbReference>
<keyword evidence="2" id="KW-1185">Reference proteome</keyword>
<dbReference type="EMBL" id="BAAAFI010000037">
    <property type="protein sequence ID" value="GAA0879987.1"/>
    <property type="molecule type" value="Genomic_DNA"/>
</dbReference>
<organism evidence="1 2">
    <name type="scientific">Algoriphagus jejuensis</name>
    <dbReference type="NCBI Taxonomy" id="419934"/>
    <lineage>
        <taxon>Bacteria</taxon>
        <taxon>Pseudomonadati</taxon>
        <taxon>Bacteroidota</taxon>
        <taxon>Cytophagia</taxon>
        <taxon>Cytophagales</taxon>
        <taxon>Cyclobacteriaceae</taxon>
        <taxon>Algoriphagus</taxon>
    </lineage>
</organism>
<protein>
    <recommendedName>
        <fullName evidence="3">DUF2971 domain-containing protein</fullName>
    </recommendedName>
</protein>
<name>A0ABN1N2B3_9BACT</name>
<sequence length="273" mass="31722">MYGYWNTRLPSLGDGLLYHFTSSSSLFKILESMSLKLSSFENLNDLNEKEVNLYGVDFLKSAEVEEFILGRCRLLSFSRNFPNSKSVELGYRKPRMWAQYGDNHAGACIAINESKFVKENKEILSSCFNKIRNVKYVNWAYSDLNNSLVELPAHEFVVKYFNKLFFEKYKDWRHEDERRLFLIGEVDFLSINNCVEFVVLGSKFSSENEICRVLEDSISRAGKQILIPHDFRKASNSGGGINSIDWAHRILEEVEKRKMNSISYLKYLNSNGY</sequence>
<accession>A0ABN1N2B3</accession>
<gene>
    <name evidence="1" type="ORF">GCM10009119_29570</name>
</gene>
<evidence type="ECO:0000313" key="1">
    <source>
        <dbReference type="EMBL" id="GAA0879987.1"/>
    </source>
</evidence>
<proteinExistence type="predicted"/>
<dbReference type="Proteomes" id="UP001500469">
    <property type="component" value="Unassembled WGS sequence"/>
</dbReference>
<evidence type="ECO:0008006" key="3">
    <source>
        <dbReference type="Google" id="ProtNLM"/>
    </source>
</evidence>
<comment type="caution">
    <text evidence="1">The sequence shown here is derived from an EMBL/GenBank/DDBJ whole genome shotgun (WGS) entry which is preliminary data.</text>
</comment>